<evidence type="ECO:0000256" key="1">
    <source>
        <dbReference type="SAM" id="MobiDB-lite"/>
    </source>
</evidence>
<gene>
    <name evidence="3" type="ORF">JQS43_18450</name>
</gene>
<organism evidence="3 4">
    <name type="scientific">Natronosporangium hydrolyticum</name>
    <dbReference type="NCBI Taxonomy" id="2811111"/>
    <lineage>
        <taxon>Bacteria</taxon>
        <taxon>Bacillati</taxon>
        <taxon>Actinomycetota</taxon>
        <taxon>Actinomycetes</taxon>
        <taxon>Micromonosporales</taxon>
        <taxon>Micromonosporaceae</taxon>
        <taxon>Natronosporangium</taxon>
    </lineage>
</organism>
<protein>
    <submittedName>
        <fullName evidence="3">CAP domain-containing protein</fullName>
    </submittedName>
</protein>
<sequence>MEDEVTRLTNEQRRNAGCGDVGTDERLRTAARNHSQDMATHDYFSHTGRDGSSPSDRMRAAGYPNPAGENIAYGYRSPADVMDGWMNSDGHRRNLLNCAHQTIGVGLAFDGNGRPYWTQVFGR</sequence>
<evidence type="ECO:0000259" key="2">
    <source>
        <dbReference type="Pfam" id="PF00188"/>
    </source>
</evidence>
<dbReference type="InterPro" id="IPR035940">
    <property type="entry name" value="CAP_sf"/>
</dbReference>
<evidence type="ECO:0000313" key="3">
    <source>
        <dbReference type="EMBL" id="QSB17428.1"/>
    </source>
</evidence>
<dbReference type="Proteomes" id="UP000662857">
    <property type="component" value="Chromosome"/>
</dbReference>
<reference evidence="3" key="1">
    <citation type="submission" date="2021-02" db="EMBL/GenBank/DDBJ databases">
        <title>Natrosporangium hydrolyticum gen. nov., sp. nov, a haloalkaliphilic actinobacterium from a soda solonchak soil.</title>
        <authorList>
            <person name="Sorokin D.Y."/>
            <person name="Khijniak T.V."/>
            <person name="Zakharycheva A.P."/>
            <person name="Boueva O.V."/>
            <person name="Ariskina E.V."/>
            <person name="Hahnke R.L."/>
            <person name="Bunk B."/>
            <person name="Sproer C."/>
            <person name="Schumann P."/>
            <person name="Evtushenko L.I."/>
            <person name="Kublanov I.V."/>
        </authorList>
    </citation>
    <scope>NUCLEOTIDE SEQUENCE</scope>
    <source>
        <strain evidence="3">DSM 106523</strain>
    </source>
</reference>
<keyword evidence="4" id="KW-1185">Reference proteome</keyword>
<dbReference type="Pfam" id="PF00188">
    <property type="entry name" value="CAP"/>
    <property type="match status" value="1"/>
</dbReference>
<name>A0A895YTQ2_9ACTN</name>
<dbReference type="EMBL" id="CP070499">
    <property type="protein sequence ID" value="QSB17428.1"/>
    <property type="molecule type" value="Genomic_DNA"/>
</dbReference>
<dbReference type="InterPro" id="IPR014044">
    <property type="entry name" value="CAP_dom"/>
</dbReference>
<dbReference type="CDD" id="cd05379">
    <property type="entry name" value="CAP_bacterial"/>
    <property type="match status" value="1"/>
</dbReference>
<dbReference type="KEGG" id="nhy:JQS43_18450"/>
<accession>A0A895YTQ2</accession>
<feature type="compositionally biased region" description="Basic and acidic residues" evidence="1">
    <location>
        <begin position="39"/>
        <end position="49"/>
    </location>
</feature>
<feature type="region of interest" description="Disordered" evidence="1">
    <location>
        <begin position="1"/>
        <end position="70"/>
    </location>
</feature>
<dbReference type="SUPFAM" id="SSF55797">
    <property type="entry name" value="PR-1-like"/>
    <property type="match status" value="1"/>
</dbReference>
<dbReference type="PANTHER" id="PTHR31157">
    <property type="entry name" value="SCP DOMAIN-CONTAINING PROTEIN"/>
    <property type="match status" value="1"/>
</dbReference>
<dbReference type="AlphaFoldDB" id="A0A895YTQ2"/>
<feature type="domain" description="SCP" evidence="2">
    <location>
        <begin position="7"/>
        <end position="121"/>
    </location>
</feature>
<proteinExistence type="predicted"/>
<dbReference type="Gene3D" id="3.40.33.10">
    <property type="entry name" value="CAP"/>
    <property type="match status" value="1"/>
</dbReference>
<dbReference type="PANTHER" id="PTHR31157:SF1">
    <property type="entry name" value="SCP DOMAIN-CONTAINING PROTEIN"/>
    <property type="match status" value="1"/>
</dbReference>
<evidence type="ECO:0000313" key="4">
    <source>
        <dbReference type="Proteomes" id="UP000662857"/>
    </source>
</evidence>
<feature type="compositionally biased region" description="Basic and acidic residues" evidence="1">
    <location>
        <begin position="1"/>
        <end position="14"/>
    </location>
</feature>